<dbReference type="Gramene" id="XM_028374593.1">
    <property type="protein sequence ID" value="XP_028230394.1"/>
    <property type="gene ID" value="LOC114410637"/>
</dbReference>
<protein>
    <submittedName>
        <fullName evidence="2">Uncharacterized protein</fullName>
    </submittedName>
</protein>
<evidence type="ECO:0000313" key="2">
    <source>
        <dbReference type="EMBL" id="RZC16399.1"/>
    </source>
</evidence>
<gene>
    <name evidence="2" type="ORF">D0Y65_009597</name>
</gene>
<organism evidence="2 3">
    <name type="scientific">Glycine soja</name>
    <name type="common">Wild soybean</name>
    <dbReference type="NCBI Taxonomy" id="3848"/>
    <lineage>
        <taxon>Eukaryota</taxon>
        <taxon>Viridiplantae</taxon>
        <taxon>Streptophyta</taxon>
        <taxon>Embryophyta</taxon>
        <taxon>Tracheophyta</taxon>
        <taxon>Spermatophyta</taxon>
        <taxon>Magnoliopsida</taxon>
        <taxon>eudicotyledons</taxon>
        <taxon>Gunneridae</taxon>
        <taxon>Pentapetalae</taxon>
        <taxon>rosids</taxon>
        <taxon>fabids</taxon>
        <taxon>Fabales</taxon>
        <taxon>Fabaceae</taxon>
        <taxon>Papilionoideae</taxon>
        <taxon>50 kb inversion clade</taxon>
        <taxon>NPAAA clade</taxon>
        <taxon>indigoferoid/millettioid clade</taxon>
        <taxon>Phaseoleae</taxon>
        <taxon>Glycine</taxon>
        <taxon>Glycine subgen. Soja</taxon>
    </lineage>
</organism>
<dbReference type="PANTHER" id="PTHR36386">
    <property type="entry name" value="OS06G0683900 PROTEIN"/>
    <property type="match status" value="1"/>
</dbReference>
<comment type="caution">
    <text evidence="2">The sequence shown here is derived from an EMBL/GenBank/DDBJ whole genome shotgun (WGS) entry which is preliminary data.</text>
</comment>
<keyword evidence="3" id="KW-1185">Reference proteome</keyword>
<dbReference type="EMBL" id="QZWG01000004">
    <property type="protein sequence ID" value="RZC16399.1"/>
    <property type="molecule type" value="Genomic_DNA"/>
</dbReference>
<evidence type="ECO:0000313" key="3">
    <source>
        <dbReference type="Proteomes" id="UP000289340"/>
    </source>
</evidence>
<sequence>MNDIQVWNNAAFDDRGGNGNGNGNGNEDNSFFPMKTSRSSSECTKENLSPPAPNNSSKKNITATNKNPKGYGFGSDDNNNNNRNIDDEIEEIEREIHRLTTRLDALRLEKAKRGKRVVMGRVVPAKFMEPRPNAVISRKPEETPKTKVRVNNDNAWRRGMSLGPNEIAAATPATALQSRRKSCYWKIPEISEESRAKTTVGRVKKKEENLVVQVQGKKLFEKEKAKSVCESSKKGRVVASRYNSDVRKRSLPEGGSEIRVKKTWEIPKNGREEATAGAVVLPKIKTTKCVNESPRDSGAAKRVAELVGKRPYFSTDEKDVCQILNFAEEEEESQ</sequence>
<evidence type="ECO:0000256" key="1">
    <source>
        <dbReference type="SAM" id="MobiDB-lite"/>
    </source>
</evidence>
<dbReference type="Proteomes" id="UP000289340">
    <property type="component" value="Chromosome 4"/>
</dbReference>
<proteinExistence type="predicted"/>
<feature type="region of interest" description="Disordered" evidence="1">
    <location>
        <begin position="1"/>
        <end position="84"/>
    </location>
</feature>
<name>A0A445KZP3_GLYSO</name>
<feature type="compositionally biased region" description="Polar residues" evidence="1">
    <location>
        <begin position="54"/>
        <end position="67"/>
    </location>
</feature>
<dbReference type="PANTHER" id="PTHR36386:SF1">
    <property type="entry name" value="OS06G0683900 PROTEIN"/>
    <property type="match status" value="1"/>
</dbReference>
<reference evidence="2 3" key="1">
    <citation type="submission" date="2018-09" db="EMBL/GenBank/DDBJ databases">
        <title>A high-quality reference genome of wild soybean provides a powerful tool to mine soybean genomes.</title>
        <authorList>
            <person name="Xie M."/>
            <person name="Chung C.Y.L."/>
            <person name="Li M.-W."/>
            <person name="Wong F.-L."/>
            <person name="Chan T.-F."/>
            <person name="Lam H.-M."/>
        </authorList>
    </citation>
    <scope>NUCLEOTIDE SEQUENCE [LARGE SCALE GENOMIC DNA]</scope>
    <source>
        <strain evidence="3">cv. W05</strain>
        <tissue evidence="2">Hypocotyl of etiolated seedlings</tissue>
    </source>
</reference>
<dbReference type="AlphaFoldDB" id="A0A445KZP3"/>
<accession>A0A445KZP3</accession>